<organism evidence="3 4">
    <name type="scientific">Dysgonomonas macrotermitis</name>
    <dbReference type="NCBI Taxonomy" id="1346286"/>
    <lineage>
        <taxon>Bacteria</taxon>
        <taxon>Pseudomonadati</taxon>
        <taxon>Bacteroidota</taxon>
        <taxon>Bacteroidia</taxon>
        <taxon>Bacteroidales</taxon>
        <taxon>Dysgonomonadaceae</taxon>
        <taxon>Dysgonomonas</taxon>
    </lineage>
</organism>
<evidence type="ECO:0008006" key="5">
    <source>
        <dbReference type="Google" id="ProtNLM"/>
    </source>
</evidence>
<feature type="compositionally biased region" description="Basic and acidic residues" evidence="1">
    <location>
        <begin position="65"/>
        <end position="74"/>
    </location>
</feature>
<feature type="compositionally biased region" description="Basic and acidic residues" evidence="1">
    <location>
        <begin position="43"/>
        <end position="55"/>
    </location>
</feature>
<dbReference type="STRING" id="1346286.SAMN05444362_12718"/>
<name>A0A1M5JR27_9BACT</name>
<protein>
    <recommendedName>
        <fullName evidence="5">Conjugal transfer protein TraD</fullName>
    </recommendedName>
</protein>
<sequence length="229" mass="25746">MIQIIIVAASIVLGMILYPILLKQIDRFVNWWYWHMRASPVEKEISKKSKPEPEPSKIPSVIGESKTKLGHDRTNATTNPKNDGVIEKESTFAPETKEETNQIADVDVPLAKVETLPEEEFDPDEEAVELEAERGAVLASGAGYDELMATGNVIANKHPSDEEKDEAGRVLYENEATEMVEQIVSQDEKTFAKVNDLISFHMKKHNLTGEDSNMPDPEEFENFDINSIF</sequence>
<gene>
    <name evidence="3" type="ORF">SAMN05444362_12718</name>
</gene>
<dbReference type="EMBL" id="FQUC01000027">
    <property type="protein sequence ID" value="SHG43011.1"/>
    <property type="molecule type" value="Genomic_DNA"/>
</dbReference>
<keyword evidence="4" id="KW-1185">Reference proteome</keyword>
<evidence type="ECO:0000256" key="2">
    <source>
        <dbReference type="SAM" id="Phobius"/>
    </source>
</evidence>
<dbReference type="AlphaFoldDB" id="A0A1M5JR27"/>
<keyword evidence="2" id="KW-0812">Transmembrane</keyword>
<keyword evidence="2" id="KW-1133">Transmembrane helix</keyword>
<reference evidence="4" key="1">
    <citation type="submission" date="2016-11" db="EMBL/GenBank/DDBJ databases">
        <authorList>
            <person name="Varghese N."/>
            <person name="Submissions S."/>
        </authorList>
    </citation>
    <scope>NUCLEOTIDE SEQUENCE [LARGE SCALE GENOMIC DNA]</scope>
    <source>
        <strain evidence="4">DSM 27370</strain>
    </source>
</reference>
<evidence type="ECO:0000256" key="1">
    <source>
        <dbReference type="SAM" id="MobiDB-lite"/>
    </source>
</evidence>
<dbReference type="Proteomes" id="UP000184480">
    <property type="component" value="Unassembled WGS sequence"/>
</dbReference>
<keyword evidence="2" id="KW-0472">Membrane</keyword>
<feature type="transmembrane region" description="Helical" evidence="2">
    <location>
        <begin position="6"/>
        <end position="22"/>
    </location>
</feature>
<dbReference type="OrthoDB" id="999750at2"/>
<evidence type="ECO:0000313" key="3">
    <source>
        <dbReference type="EMBL" id="SHG43011.1"/>
    </source>
</evidence>
<accession>A0A1M5JR27</accession>
<dbReference type="RefSeq" id="WP_062185220.1">
    <property type="nucleotide sequence ID" value="NZ_BBXL01000043.1"/>
</dbReference>
<evidence type="ECO:0000313" key="4">
    <source>
        <dbReference type="Proteomes" id="UP000184480"/>
    </source>
</evidence>
<feature type="region of interest" description="Disordered" evidence="1">
    <location>
        <begin position="43"/>
        <end position="87"/>
    </location>
</feature>
<proteinExistence type="predicted"/>